<feature type="domain" description="Carrier" evidence="4">
    <location>
        <begin position="1620"/>
        <end position="1695"/>
    </location>
</feature>
<name>A0ABS0CMA9_9NOCA</name>
<dbReference type="InterPro" id="IPR010071">
    <property type="entry name" value="AA_adenyl_dom"/>
</dbReference>
<accession>A0ABS0CMA9</accession>
<gene>
    <name evidence="5" type="ORF">IU459_09320</name>
</gene>
<keyword evidence="3" id="KW-0597">Phosphoprotein</keyword>
<organism evidence="5 6">
    <name type="scientific">Nocardia amamiensis</name>
    <dbReference type="NCBI Taxonomy" id="404578"/>
    <lineage>
        <taxon>Bacteria</taxon>
        <taxon>Bacillati</taxon>
        <taxon>Actinomycetota</taxon>
        <taxon>Actinomycetes</taxon>
        <taxon>Mycobacteriales</taxon>
        <taxon>Nocardiaceae</taxon>
        <taxon>Nocardia</taxon>
    </lineage>
</organism>
<evidence type="ECO:0000256" key="1">
    <source>
        <dbReference type="ARBA" id="ARBA00001957"/>
    </source>
</evidence>
<dbReference type="InterPro" id="IPR020845">
    <property type="entry name" value="AMP-binding_CS"/>
</dbReference>
<dbReference type="Gene3D" id="3.30.300.30">
    <property type="match status" value="2"/>
</dbReference>
<dbReference type="NCBIfam" id="NF003417">
    <property type="entry name" value="PRK04813.1"/>
    <property type="match status" value="3"/>
</dbReference>
<dbReference type="PROSITE" id="PS00012">
    <property type="entry name" value="PHOSPHOPANTETHEINE"/>
    <property type="match status" value="2"/>
</dbReference>
<dbReference type="Pfam" id="PF00550">
    <property type="entry name" value="PP-binding"/>
    <property type="match status" value="2"/>
</dbReference>
<dbReference type="InterPro" id="IPR023213">
    <property type="entry name" value="CAT-like_dom_sf"/>
</dbReference>
<dbReference type="Gene3D" id="3.40.50.12780">
    <property type="entry name" value="N-terminal domain of ligase-like"/>
    <property type="match status" value="2"/>
</dbReference>
<dbReference type="Proteomes" id="UP000702209">
    <property type="component" value="Unassembled WGS sequence"/>
</dbReference>
<dbReference type="Gene3D" id="1.10.1200.10">
    <property type="entry name" value="ACP-like"/>
    <property type="match status" value="2"/>
</dbReference>
<evidence type="ECO:0000259" key="4">
    <source>
        <dbReference type="PROSITE" id="PS50075"/>
    </source>
</evidence>
<dbReference type="PANTHER" id="PTHR45527:SF14">
    <property type="entry name" value="PLIPASTATIN SYNTHASE SUBUNIT B"/>
    <property type="match status" value="1"/>
</dbReference>
<dbReference type="EMBL" id="JADLQX010000005">
    <property type="protein sequence ID" value="MBF6297744.1"/>
    <property type="molecule type" value="Genomic_DNA"/>
</dbReference>
<dbReference type="InterPro" id="IPR018247">
    <property type="entry name" value="EF_Hand_1_Ca_BS"/>
</dbReference>
<dbReference type="CDD" id="cd05930">
    <property type="entry name" value="A_NRPS"/>
    <property type="match status" value="1"/>
</dbReference>
<keyword evidence="6" id="KW-1185">Reference proteome</keyword>
<evidence type="ECO:0000313" key="5">
    <source>
        <dbReference type="EMBL" id="MBF6297744.1"/>
    </source>
</evidence>
<dbReference type="PROSITE" id="PS50075">
    <property type="entry name" value="CARRIER"/>
    <property type="match status" value="2"/>
</dbReference>
<dbReference type="NCBIfam" id="TIGR01733">
    <property type="entry name" value="AA-adenyl-dom"/>
    <property type="match status" value="2"/>
</dbReference>
<reference evidence="5 6" key="1">
    <citation type="submission" date="2020-10" db="EMBL/GenBank/DDBJ databases">
        <title>Identification of Nocardia species via Next-generation sequencing and recognition of intraspecies genetic diversity.</title>
        <authorList>
            <person name="Li P."/>
            <person name="Li P."/>
            <person name="Lu B."/>
        </authorList>
    </citation>
    <scope>NUCLEOTIDE SEQUENCE [LARGE SCALE GENOMIC DNA]</scope>
    <source>
        <strain evidence="5 6">BJ06-0157</strain>
    </source>
</reference>
<comment type="cofactor">
    <cofactor evidence="1">
        <name>pantetheine 4'-phosphate</name>
        <dbReference type="ChEBI" id="CHEBI:47942"/>
    </cofactor>
</comment>
<evidence type="ECO:0000256" key="3">
    <source>
        <dbReference type="ARBA" id="ARBA00022553"/>
    </source>
</evidence>
<dbReference type="Gene3D" id="3.30.559.30">
    <property type="entry name" value="Nonribosomal peptide synthetase, condensation domain"/>
    <property type="match status" value="2"/>
</dbReference>
<sequence>METARRSTRGSRRRRSGSPLFGQLLTAAVESAASEVAIRFNPTGDQDDDQELTYAELDAASSRLARELIERGVGPGDVVAIGISRSVESVLAVWAIAKTGAAYVPVDPTYPTDRINHIVADSGATVGLTISAHRPVLGTGAYWVELDDPVLSARIAARPGHPISYTDRVRPLDERHPAYVIYTSGSTGKPKGVVVTHSGLAGLVAAEREHYGVTEDSRVLHVCSPNFDVSVLELLLAFSSGATLVIAPPTVFGGFELADLLRRERVTHMLITPGALESVDPAGLDDLQAVVVAGDKFGPELVGRWAGEREFYNGYGPTEATILATSTPPMAPGEPITIGTPIPGVGAFVLDSRLRPVPAGVVGELYLSGPALAQGYLGRPGLTAERFVASPFGADTGNPGARLYRTGDLVRRTESGGLDGGAIEYLGRSDFQVKIRGFRIELGEIDNALTSHPDIDFAATLGKALPSGATALVSYVLPRSGAGVDTDALAEFLGETLPAYMIPASIMVLDEIPLTPVGKLDRAALPEPVFAARVFRAPSTPVEEIVADVFAALLVPEEDGRVGADDDFFELGGNSLLAAQAAARIGSALDLRVPVQLLFEATTVAALAARVEQHAGSAAGQALHAQPRPERVPLSYAQQRMWFLNRFDPASAVNNIPAAVRLSGRLDVEALHAAVHDLAERHEVLRTLYPEVDGEGYQFVLPASDPRALPELTVEQAGESEVPALVAAAVTEGFDVTVAPPVRVRLLALSETEHVLICVVHHIAGDGFSMGPLTRDLMSAYVDRMRGGVPEWPALEVQYADFAIWQREILGAEDDPDSVLAQQIAFWRTELAALPEQLELPADRPRPAVASHRGATLGFEIDAEVHAALSHLAQHHNSTLFMVVHAALAVLLSRLSGTRDIAIGTPVAGRGEAALDDLIGMFVNTLVLRTEIDPGARFDELLREVRAIDVEAFGHADVPFERLVELLDPARSAARHPLFQVMLTFQNLARTELELPGLSVSAVDLAVPLAKFDLQLALVENIDRHGAAQGMSAAFTYATDLFDEATVQDFADRFSRILRAVAFDATVTVGDIDVLAPGERELVLHEWSTPGAAVPDVTLVDLIGAQARRRPNADAIRFGDTTLSFDDLQRSANRVARALIAQGAGPESLVAVAVPRSAELPVALLAVLTAGVAYLPIDTTYPVQRLEFMLADAAPTCILTTAAEREALPAGTIPVLLLEDILAASTAFDDDRIRDAERIAPLRPDNLAYVIYTSGSTGVPKGVGVTHRNVVELFANTQLLFEFDETDVWTLFHSFAFDFSVWELWCALANGGAVVVVDYLTSRSPEQFRELLIREQVTVLNQTPSAFYQLAEADRAAHPHDQGKLALRYVVFGGEALDLRQLRRWYERHPVDSPWLVNMYGITETTVHVSFLSLDEQMVDNAASVIGRALPGLDAYVLDARLNPAPVGVAGEIYVAGAQLSRGYLGRPGLAAARFVANPFGVPGSRMYRTGDIGRWVGFGGQATLEYAGRGDQQVQLRGFRIELGEIESALLRCPGVSQAVVLVRSDEHAGDRLIGYVVPDTGGTLDSSVLRAQVSEFLTGYMVPDAVVALDALPLTPNGKLDRRALPAPEFVGAASFRAPSSPVEQAVAEVFAGLLGAAEVGLDDDFFALGGNSLLATRVVARINEALDANVAVRELFEAPTVAALAARVVPGAGGAQRPPLVRAERVEQVPLSLAQQRMWVLNQFDPASPAYNIPLAIRLTGALDVSALRYALADVLERHESLRTRYPASGPGGLPYQEILSVAEAQPGGLDVAATDDPIGRITELMHTGFDVTEEVPVRALLLESGPDEHLLAMVAHHIAADGASMAPLARDLMTAYMARVRGNSPRWSPLEVQYADFAIWQRAVIGTDDDENSVAARQLAYWRDQLAGLSGELHLPLDRPRPAVPTMRGANTGFAIAPELHEALAKLARERNSTLFMVVHAALAVLLARLSGDSDVAIGTPIAGRGERVLDDLVGMFVNTLTLRTAVDSGGSFAELIDQARRIDLAAFANADIPFERVVEKVVPGRTTSHSPLFQVMLSFQNAEQPTLELPGLTVAALDAGAAAAKFDLQVTVEPRHHADGSFGDLVTVITYATDVLDESTAQAFGRRLERILTSVVADPEVCVGDIDILDAEERNRVFATPQTTTVAEAETAAPTAGTTLTRLFAVAVEDDPDGPAVVSGEEALSYQDIHARTSRLARALIARGCGPGTGVAIRLDRGVDAMVAIWAVLETGAALVPVSSVDAALPGELEVKVGLVAAADVVRQAGSASATGSVDWLAFDDPAVIAEIDAQSPRPVTYANRIRTLRGDDPAVVPTGMPPTEGYGFALSYDALAAAAARLSARTGLTFESRTFRYGGPESVAAVLEVVAAGSAGASVVVADMESADGPQALLAEEWVTHLFTDATDLAAIDPAELEDLRAVVLDEGYSVPAPIARSALQVVAVPELLGNPVSGDVG</sequence>
<dbReference type="InterPro" id="IPR045851">
    <property type="entry name" value="AMP-bd_C_sf"/>
</dbReference>
<keyword evidence="2" id="KW-0596">Phosphopantetheine</keyword>
<dbReference type="InterPro" id="IPR001242">
    <property type="entry name" value="Condensation_dom"/>
</dbReference>
<dbReference type="InterPro" id="IPR036736">
    <property type="entry name" value="ACP-like_sf"/>
</dbReference>
<feature type="domain" description="Carrier" evidence="4">
    <location>
        <begin position="537"/>
        <end position="615"/>
    </location>
</feature>
<dbReference type="Gene3D" id="3.30.559.10">
    <property type="entry name" value="Chloramphenicol acetyltransferase-like domain"/>
    <property type="match status" value="2"/>
</dbReference>
<dbReference type="Gene3D" id="2.30.38.10">
    <property type="entry name" value="Luciferase, Domain 3"/>
    <property type="match status" value="1"/>
</dbReference>
<dbReference type="CDD" id="cd17643">
    <property type="entry name" value="A_NRPS_Cytc1-like"/>
    <property type="match status" value="1"/>
</dbReference>
<dbReference type="SMART" id="SM00823">
    <property type="entry name" value="PKS_PP"/>
    <property type="match status" value="2"/>
</dbReference>
<dbReference type="Gene3D" id="3.40.50.980">
    <property type="match status" value="2"/>
</dbReference>
<dbReference type="InterPro" id="IPR000873">
    <property type="entry name" value="AMP-dep_synth/lig_dom"/>
</dbReference>
<dbReference type="InterPro" id="IPR020806">
    <property type="entry name" value="PKS_PP-bd"/>
</dbReference>
<dbReference type="PROSITE" id="PS00455">
    <property type="entry name" value="AMP_BINDING"/>
    <property type="match status" value="2"/>
</dbReference>
<dbReference type="InterPro" id="IPR006162">
    <property type="entry name" value="Ppantetheine_attach_site"/>
</dbReference>
<evidence type="ECO:0000256" key="2">
    <source>
        <dbReference type="ARBA" id="ARBA00022450"/>
    </source>
</evidence>
<evidence type="ECO:0000313" key="6">
    <source>
        <dbReference type="Proteomes" id="UP000702209"/>
    </source>
</evidence>
<dbReference type="InterPro" id="IPR042099">
    <property type="entry name" value="ANL_N_sf"/>
</dbReference>
<dbReference type="Pfam" id="PF00501">
    <property type="entry name" value="AMP-binding"/>
    <property type="match status" value="3"/>
</dbReference>
<dbReference type="SUPFAM" id="SSF56801">
    <property type="entry name" value="Acetyl-CoA synthetase-like"/>
    <property type="match status" value="3"/>
</dbReference>
<comment type="caution">
    <text evidence="5">The sequence shown here is derived from an EMBL/GenBank/DDBJ whole genome shotgun (WGS) entry which is preliminary data.</text>
</comment>
<dbReference type="InterPro" id="IPR025110">
    <property type="entry name" value="AMP-bd_C"/>
</dbReference>
<proteinExistence type="predicted"/>
<dbReference type="PROSITE" id="PS00018">
    <property type="entry name" value="EF_HAND_1"/>
    <property type="match status" value="1"/>
</dbReference>
<dbReference type="InterPro" id="IPR009081">
    <property type="entry name" value="PP-bd_ACP"/>
</dbReference>
<dbReference type="PANTHER" id="PTHR45527">
    <property type="entry name" value="NONRIBOSOMAL PEPTIDE SYNTHETASE"/>
    <property type="match status" value="1"/>
</dbReference>
<dbReference type="Pfam" id="PF13193">
    <property type="entry name" value="AMP-binding_C"/>
    <property type="match status" value="2"/>
</dbReference>
<dbReference type="CDD" id="cd19540">
    <property type="entry name" value="LCL_NRPS-like"/>
    <property type="match status" value="2"/>
</dbReference>
<dbReference type="SUPFAM" id="SSF52777">
    <property type="entry name" value="CoA-dependent acyltransferases"/>
    <property type="match status" value="4"/>
</dbReference>
<dbReference type="SUPFAM" id="SSF47336">
    <property type="entry name" value="ACP-like"/>
    <property type="match status" value="2"/>
</dbReference>
<protein>
    <submittedName>
        <fullName evidence="5">Amino acid adenylation domain-containing protein</fullName>
    </submittedName>
</protein>
<dbReference type="Pfam" id="PF00668">
    <property type="entry name" value="Condensation"/>
    <property type="match status" value="2"/>
</dbReference>